<protein>
    <submittedName>
        <fullName evidence="2">Uncharacterized protein</fullName>
    </submittedName>
</protein>
<dbReference type="Proteomes" id="UP001056436">
    <property type="component" value="Unassembled WGS sequence"/>
</dbReference>
<gene>
    <name evidence="2" type="ORF">CABS02_01150</name>
</gene>
<accession>A0A9P9XQM0</accession>
<keyword evidence="3" id="KW-1185">Reference proteome</keyword>
<dbReference type="AlphaFoldDB" id="A0A9P9XQM0"/>
<dbReference type="EMBL" id="SDAQ01000003">
    <property type="protein sequence ID" value="KAI3558535.1"/>
    <property type="molecule type" value="Genomic_DNA"/>
</dbReference>
<organism evidence="2 3">
    <name type="scientific">Colletotrichum abscissum</name>
    <dbReference type="NCBI Taxonomy" id="1671311"/>
    <lineage>
        <taxon>Eukaryota</taxon>
        <taxon>Fungi</taxon>
        <taxon>Dikarya</taxon>
        <taxon>Ascomycota</taxon>
        <taxon>Pezizomycotina</taxon>
        <taxon>Sordariomycetes</taxon>
        <taxon>Hypocreomycetidae</taxon>
        <taxon>Glomerellales</taxon>
        <taxon>Glomerellaceae</taxon>
        <taxon>Colletotrichum</taxon>
        <taxon>Colletotrichum acutatum species complex</taxon>
    </lineage>
</organism>
<evidence type="ECO:0000256" key="1">
    <source>
        <dbReference type="SAM" id="MobiDB-lite"/>
    </source>
</evidence>
<evidence type="ECO:0000313" key="3">
    <source>
        <dbReference type="Proteomes" id="UP001056436"/>
    </source>
</evidence>
<comment type="caution">
    <text evidence="2">The sequence shown here is derived from an EMBL/GenBank/DDBJ whole genome shotgun (WGS) entry which is preliminary data.</text>
</comment>
<name>A0A9P9XQM0_9PEZI</name>
<proteinExistence type="predicted"/>
<sequence>MHTCLLSKTLRAKYCIELAIKELQNVKADAVAGQKIPKPSTSPHEEWSEQASVSGVAAPPGYMLSAS</sequence>
<evidence type="ECO:0000313" key="2">
    <source>
        <dbReference type="EMBL" id="KAI3558535.1"/>
    </source>
</evidence>
<reference evidence="2" key="1">
    <citation type="submission" date="2019-01" db="EMBL/GenBank/DDBJ databases">
        <title>Colletotrichum abscissum LGMF1257.</title>
        <authorList>
            <person name="Baroncelli R."/>
        </authorList>
    </citation>
    <scope>NUCLEOTIDE SEQUENCE</scope>
    <source>
        <strain evidence="2">Ca142</strain>
    </source>
</reference>
<feature type="region of interest" description="Disordered" evidence="1">
    <location>
        <begin position="34"/>
        <end position="54"/>
    </location>
</feature>